<feature type="transmembrane region" description="Helical" evidence="1">
    <location>
        <begin position="93"/>
        <end position="115"/>
    </location>
</feature>
<keyword evidence="1" id="KW-1133">Transmembrane helix</keyword>
<proteinExistence type="predicted"/>
<feature type="transmembrane region" description="Helical" evidence="1">
    <location>
        <begin position="173"/>
        <end position="197"/>
    </location>
</feature>
<organism evidence="2">
    <name type="scientific">Noctiluca scintillans</name>
    <name type="common">Sea sparkle</name>
    <name type="synonym">Red tide dinoflagellate</name>
    <dbReference type="NCBI Taxonomy" id="2966"/>
    <lineage>
        <taxon>Eukaryota</taxon>
        <taxon>Sar</taxon>
        <taxon>Alveolata</taxon>
        <taxon>Dinophyceae</taxon>
        <taxon>Noctilucales</taxon>
        <taxon>Noctilucaceae</taxon>
        <taxon>Noctiluca</taxon>
    </lineage>
</organism>
<feature type="transmembrane region" description="Helical" evidence="1">
    <location>
        <begin position="38"/>
        <end position="57"/>
    </location>
</feature>
<dbReference type="EMBL" id="HBFQ01009232">
    <property type="protein sequence ID" value="CAD8832131.1"/>
    <property type="molecule type" value="Transcribed_RNA"/>
</dbReference>
<protein>
    <submittedName>
        <fullName evidence="2">Uncharacterized protein</fullName>
    </submittedName>
</protein>
<keyword evidence="1" id="KW-0472">Membrane</keyword>
<name>A0A7S0ZTJ9_NOCSC</name>
<evidence type="ECO:0000256" key="1">
    <source>
        <dbReference type="SAM" id="Phobius"/>
    </source>
</evidence>
<keyword evidence="1" id="KW-0812">Transmembrane</keyword>
<sequence length="226" mass="25126">MRSPLSDEAEVEVSAPAVFGLVISDDTSRVTTRRALRCSLVLFVWYLICLPVFFFTHNGLSNTLIGVGVVISVIIPCSGYISIKKNDKFASCLFCGCSCAFVILTAFILLLLVLLLSSVHREVRDCNPSDTNTVSGCPNAESWKHLCTVTYADMEDATPQECYDYLKEHLSTISSVIIACMLIAAPALILELLCWWWSQKLYNKLRVGTLIHTPVYPEITTSHRQP</sequence>
<gene>
    <name evidence="2" type="ORF">NSCI0253_LOCUS6478</name>
</gene>
<reference evidence="2" key="1">
    <citation type="submission" date="2021-01" db="EMBL/GenBank/DDBJ databases">
        <authorList>
            <person name="Corre E."/>
            <person name="Pelletier E."/>
            <person name="Niang G."/>
            <person name="Scheremetjew M."/>
            <person name="Finn R."/>
            <person name="Kale V."/>
            <person name="Holt S."/>
            <person name="Cochrane G."/>
            <person name="Meng A."/>
            <person name="Brown T."/>
            <person name="Cohen L."/>
        </authorList>
    </citation>
    <scope>NUCLEOTIDE SEQUENCE</scope>
</reference>
<dbReference type="AlphaFoldDB" id="A0A7S0ZTJ9"/>
<feature type="transmembrane region" description="Helical" evidence="1">
    <location>
        <begin position="63"/>
        <end position="81"/>
    </location>
</feature>
<accession>A0A7S0ZTJ9</accession>
<evidence type="ECO:0000313" key="2">
    <source>
        <dbReference type="EMBL" id="CAD8832131.1"/>
    </source>
</evidence>